<dbReference type="InterPro" id="IPR029065">
    <property type="entry name" value="Enolase_C-like"/>
</dbReference>
<comment type="caution">
    <text evidence="10">The sequence shown here is derived from an EMBL/GenBank/DDBJ whole genome shotgun (WGS) entry which is preliminary data.</text>
</comment>
<dbReference type="InterPro" id="IPR018110">
    <property type="entry name" value="Mandel_Rmase/mucon_lact_enz_CS"/>
</dbReference>
<dbReference type="PANTHER" id="PTHR48073">
    <property type="entry name" value="O-SUCCINYLBENZOATE SYNTHASE-RELATED"/>
    <property type="match status" value="1"/>
</dbReference>
<evidence type="ECO:0000256" key="1">
    <source>
        <dbReference type="ARBA" id="ARBA00001936"/>
    </source>
</evidence>
<feature type="active site" description="Proton acceptor" evidence="8">
    <location>
        <position position="189"/>
    </location>
</feature>
<feature type="domain" description="Mandelate racemase/muconate lactonizing enzyme C-terminal" evidence="9">
    <location>
        <begin position="168"/>
        <end position="263"/>
    </location>
</feature>
<evidence type="ECO:0000256" key="8">
    <source>
        <dbReference type="PIRSR" id="PIRSR613370-1"/>
    </source>
</evidence>
<evidence type="ECO:0000256" key="5">
    <source>
        <dbReference type="ARBA" id="ARBA00022797"/>
    </source>
</evidence>
<gene>
    <name evidence="10" type="ORF">ATH84_102639</name>
</gene>
<dbReference type="GO" id="GO:0000287">
    <property type="term" value="F:magnesium ion binding"/>
    <property type="evidence" value="ECO:0007669"/>
    <property type="project" value="UniProtKB-ARBA"/>
</dbReference>
<evidence type="ECO:0000256" key="6">
    <source>
        <dbReference type="ARBA" id="ARBA00023211"/>
    </source>
</evidence>
<protein>
    <submittedName>
        <fullName evidence="10">Muconate cycloisomerase</fullName>
    </submittedName>
</protein>
<dbReference type="GO" id="GO:0018850">
    <property type="term" value="F:chloromuconate cycloisomerase activity"/>
    <property type="evidence" value="ECO:0007669"/>
    <property type="project" value="InterPro"/>
</dbReference>
<name>A0AAQ0HFM9_PARVE</name>
<dbReference type="PROSITE" id="PS00909">
    <property type="entry name" value="MR_MLE_2"/>
    <property type="match status" value="1"/>
</dbReference>
<dbReference type="Gene3D" id="3.20.20.120">
    <property type="entry name" value="Enolase-like C-terminal domain"/>
    <property type="match status" value="1"/>
</dbReference>
<dbReference type="EMBL" id="QUMX01000026">
    <property type="protein sequence ID" value="REG39574.1"/>
    <property type="molecule type" value="Genomic_DNA"/>
</dbReference>
<sequence length="404" mass="42651">MAGRNLAGMNQTFAPLAPTNAVSPVIDRVETILVDLPTIRPHKLSVATMNGQTLMLVKLHCSDGVVGIGEGTTIGGLAYGGESPESMKLAIDTYFAAVMLGQDATRIQALMARIGKAVKENRFAKSAVETALLDAHGKRLGLPVSELLGGRRRDRLAVAWTLASGDTATDIAEAERMLDLRRHRIFKLKIGARDIRDDIAHVAAIKRALGDRAAVRVDVNMAWSETEAAHGMAALADAGCELVEQPVAAAAGLVRLVRRFPTALMADESLSGPESAFELARVHGADVFAVKIEQCGGCFNALRVAAIADAAGIGLYGGTMLEGAVGSIASAHAFSTFANLQWGTELFGPLLLTEEILCEPLDYSDFALTVPSGPGLGIQLDDDRVAFFARDGLRRKTRPAGQGG</sequence>
<dbReference type="CDD" id="cd03318">
    <property type="entry name" value="MLE"/>
    <property type="match status" value="1"/>
</dbReference>
<dbReference type="InterPro" id="IPR036849">
    <property type="entry name" value="Enolase-like_C_sf"/>
</dbReference>
<evidence type="ECO:0000256" key="2">
    <source>
        <dbReference type="ARBA" id="ARBA00005211"/>
    </source>
</evidence>
<dbReference type="InterPro" id="IPR013341">
    <property type="entry name" value="Mandelate_racemase_N_dom"/>
</dbReference>
<evidence type="ECO:0000259" key="9">
    <source>
        <dbReference type="SMART" id="SM00922"/>
    </source>
</evidence>
<dbReference type="NCBIfam" id="TIGR02534">
    <property type="entry name" value="mucon_cyclo"/>
    <property type="match status" value="1"/>
</dbReference>
<evidence type="ECO:0000256" key="3">
    <source>
        <dbReference type="ARBA" id="ARBA00008031"/>
    </source>
</evidence>
<dbReference type="PANTHER" id="PTHR48073:SF2">
    <property type="entry name" value="O-SUCCINYLBENZOATE SYNTHASE"/>
    <property type="match status" value="1"/>
</dbReference>
<dbReference type="SUPFAM" id="SSF54826">
    <property type="entry name" value="Enolase N-terminal domain-like"/>
    <property type="match status" value="1"/>
</dbReference>
<dbReference type="SFLD" id="SFLDS00001">
    <property type="entry name" value="Enolase"/>
    <property type="match status" value="1"/>
</dbReference>
<dbReference type="SMART" id="SM00922">
    <property type="entry name" value="MR_MLE"/>
    <property type="match status" value="1"/>
</dbReference>
<dbReference type="Pfam" id="PF02746">
    <property type="entry name" value="MR_MLE_N"/>
    <property type="match status" value="1"/>
</dbReference>
<reference evidence="10 11" key="1">
    <citation type="submission" date="2018-08" db="EMBL/GenBank/DDBJ databases">
        <title>Genomic Encyclopedia of Archaeal and Bacterial Type Strains, Phase II (KMG-II): from individual species to whole genera.</title>
        <authorList>
            <person name="Goeker M."/>
        </authorList>
    </citation>
    <scope>NUCLEOTIDE SEQUENCE [LARGE SCALE GENOMIC DNA]</scope>
    <source>
        <strain evidence="10 11">DSM 582</strain>
    </source>
</reference>
<dbReference type="SFLD" id="SFLDG00180">
    <property type="entry name" value="muconate_cycloisomerase"/>
    <property type="match status" value="1"/>
</dbReference>
<dbReference type="SFLD" id="SFLDG01258">
    <property type="entry name" value="(chloro)muconate_cycloisomeras"/>
    <property type="match status" value="1"/>
</dbReference>
<dbReference type="InterPro" id="IPR013342">
    <property type="entry name" value="Mandelate_racemase_C"/>
</dbReference>
<proteinExistence type="inferred from homology"/>
<dbReference type="RefSeq" id="WP_279432831.1">
    <property type="nucleotide sequence ID" value="NZ_JRKO01000024.1"/>
</dbReference>
<evidence type="ECO:0000313" key="11">
    <source>
        <dbReference type="Proteomes" id="UP000256794"/>
    </source>
</evidence>
<dbReference type="GO" id="GO:0018849">
    <property type="term" value="F:muconate cycloisomerase activity"/>
    <property type="evidence" value="ECO:0007669"/>
    <property type="project" value="InterPro"/>
</dbReference>
<comment type="cofactor">
    <cofactor evidence="1">
        <name>Mn(2+)</name>
        <dbReference type="ChEBI" id="CHEBI:29035"/>
    </cofactor>
</comment>
<dbReference type="GO" id="GO:0006518">
    <property type="term" value="P:peptide metabolic process"/>
    <property type="evidence" value="ECO:0007669"/>
    <property type="project" value="UniProtKB-ARBA"/>
</dbReference>
<dbReference type="GO" id="GO:0016854">
    <property type="term" value="F:racemase and epimerase activity"/>
    <property type="evidence" value="ECO:0007669"/>
    <property type="project" value="UniProtKB-ARBA"/>
</dbReference>
<keyword evidence="6" id="KW-0464">Manganese</keyword>
<dbReference type="AlphaFoldDB" id="A0AAQ0HFM9"/>
<comment type="similarity">
    <text evidence="3">Belongs to the mandelate racemase/muconate lactonizing enzyme family.</text>
</comment>
<evidence type="ECO:0000256" key="4">
    <source>
        <dbReference type="ARBA" id="ARBA00022723"/>
    </source>
</evidence>
<dbReference type="SUPFAM" id="SSF51604">
    <property type="entry name" value="Enolase C-terminal domain-like"/>
    <property type="match status" value="1"/>
</dbReference>
<dbReference type="InterPro" id="IPR029017">
    <property type="entry name" value="Enolase-like_N"/>
</dbReference>
<comment type="pathway">
    <text evidence="2">Aromatic compound metabolism.</text>
</comment>
<keyword evidence="5" id="KW-0058">Aromatic hydrocarbons catabolism</keyword>
<organism evidence="10 11">
    <name type="scientific">Paracoccus versutus</name>
    <name type="common">Thiobacillus versutus</name>
    <dbReference type="NCBI Taxonomy" id="34007"/>
    <lineage>
        <taxon>Bacteria</taxon>
        <taxon>Pseudomonadati</taxon>
        <taxon>Pseudomonadota</taxon>
        <taxon>Alphaproteobacteria</taxon>
        <taxon>Rhodobacterales</taxon>
        <taxon>Paracoccaceae</taxon>
        <taxon>Paracoccus</taxon>
    </lineage>
</organism>
<accession>A0AAQ0HFM9</accession>
<evidence type="ECO:0000256" key="7">
    <source>
        <dbReference type="ARBA" id="ARBA00023235"/>
    </source>
</evidence>
<feature type="active site" description="Proton donor" evidence="8">
    <location>
        <position position="345"/>
    </location>
</feature>
<dbReference type="Proteomes" id="UP000256794">
    <property type="component" value="Unassembled WGS sequence"/>
</dbReference>
<dbReference type="PROSITE" id="PS00908">
    <property type="entry name" value="MR_MLE_1"/>
    <property type="match status" value="1"/>
</dbReference>
<dbReference type="Gene3D" id="3.30.390.10">
    <property type="entry name" value="Enolase-like, N-terminal domain"/>
    <property type="match status" value="1"/>
</dbReference>
<keyword evidence="4" id="KW-0479">Metal-binding</keyword>
<dbReference type="Pfam" id="PF13378">
    <property type="entry name" value="MR_MLE_C"/>
    <property type="match status" value="1"/>
</dbReference>
<dbReference type="GO" id="GO:0030145">
    <property type="term" value="F:manganese ion binding"/>
    <property type="evidence" value="ECO:0007669"/>
    <property type="project" value="InterPro"/>
</dbReference>
<dbReference type="GO" id="GO:0009063">
    <property type="term" value="P:amino acid catabolic process"/>
    <property type="evidence" value="ECO:0007669"/>
    <property type="project" value="InterPro"/>
</dbReference>
<dbReference type="InterPro" id="IPR013370">
    <property type="entry name" value="Chloromuconate_cycloisomerase"/>
</dbReference>
<keyword evidence="7" id="KW-0413">Isomerase</keyword>
<evidence type="ECO:0000313" key="10">
    <source>
        <dbReference type="EMBL" id="REG39574.1"/>
    </source>
</evidence>
<keyword evidence="11" id="KW-1185">Reference proteome</keyword>